<evidence type="ECO:0000313" key="6">
    <source>
        <dbReference type="EMBL" id="RIA84256.1"/>
    </source>
</evidence>
<evidence type="ECO:0000256" key="3">
    <source>
        <dbReference type="ARBA" id="ARBA00034808"/>
    </source>
</evidence>
<feature type="domain" description="Helicase C-terminal" evidence="4">
    <location>
        <begin position="56"/>
        <end position="195"/>
    </location>
</feature>
<dbReference type="Proteomes" id="UP000265703">
    <property type="component" value="Unassembled WGS sequence"/>
</dbReference>
<evidence type="ECO:0000259" key="4">
    <source>
        <dbReference type="PROSITE" id="PS51194"/>
    </source>
</evidence>
<comment type="catalytic activity">
    <reaction evidence="2">
        <text>Couples ATP hydrolysis with the unwinding of duplex DNA by translocating in the 3'-5' direction.</text>
        <dbReference type="EC" id="5.6.2.4"/>
    </reaction>
</comment>
<gene>
    <name evidence="6" type="ORF">C1645_660241</name>
    <name evidence="5" type="ORF">C1645_666004</name>
</gene>
<reference evidence="5 7" key="1">
    <citation type="submission" date="2018-06" db="EMBL/GenBank/DDBJ databases">
        <title>Comparative genomics reveals the genomic features of Rhizophagus irregularis, R. cerebriforme, R. diaphanum and Gigaspora rosea, and their symbiotic lifestyle signature.</title>
        <authorList>
            <person name="Morin E."/>
            <person name="San Clemente H."/>
            <person name="Chen E.C.H."/>
            <person name="De La Providencia I."/>
            <person name="Hainaut M."/>
            <person name="Kuo A."/>
            <person name="Kohler A."/>
            <person name="Murat C."/>
            <person name="Tang N."/>
            <person name="Roy S."/>
            <person name="Loubradou J."/>
            <person name="Henrissat B."/>
            <person name="Grigoriev I.V."/>
            <person name="Corradi N."/>
            <person name="Roux C."/>
            <person name="Martin F.M."/>
        </authorList>
    </citation>
    <scope>NUCLEOTIDE SEQUENCE [LARGE SCALE GENOMIC DNA]</scope>
    <source>
        <strain evidence="5 7">DAOM 227022</strain>
    </source>
</reference>
<protein>
    <recommendedName>
        <fullName evidence="3">DNA 3'-5' helicase</fullName>
        <ecNumber evidence="3">5.6.2.4</ecNumber>
    </recommendedName>
</protein>
<dbReference type="EMBL" id="QKYT01000506">
    <property type="protein sequence ID" value="RIA84256.1"/>
    <property type="molecule type" value="Genomic_DNA"/>
</dbReference>
<dbReference type="GO" id="GO:0005694">
    <property type="term" value="C:chromosome"/>
    <property type="evidence" value="ECO:0007669"/>
    <property type="project" value="TreeGrafter"/>
</dbReference>
<dbReference type="EMBL" id="QKYT01001087">
    <property type="protein sequence ID" value="RIA79951.1"/>
    <property type="molecule type" value="Genomic_DNA"/>
</dbReference>
<dbReference type="STRING" id="658196.A0A397SB38"/>
<dbReference type="GO" id="GO:0043138">
    <property type="term" value="F:3'-5' DNA helicase activity"/>
    <property type="evidence" value="ECO:0007669"/>
    <property type="project" value="UniProtKB-EC"/>
</dbReference>
<feature type="non-terminal residue" evidence="5">
    <location>
        <position position="195"/>
    </location>
</feature>
<comment type="similarity">
    <text evidence="1">Belongs to the helicase family. RecQ subfamily.</text>
</comment>
<dbReference type="SMART" id="SM00490">
    <property type="entry name" value="HELICc"/>
    <property type="match status" value="1"/>
</dbReference>
<dbReference type="OrthoDB" id="2448695at2759"/>
<organism evidence="5 7">
    <name type="scientific">Glomus cerebriforme</name>
    <dbReference type="NCBI Taxonomy" id="658196"/>
    <lineage>
        <taxon>Eukaryota</taxon>
        <taxon>Fungi</taxon>
        <taxon>Fungi incertae sedis</taxon>
        <taxon>Mucoromycota</taxon>
        <taxon>Glomeromycotina</taxon>
        <taxon>Glomeromycetes</taxon>
        <taxon>Glomerales</taxon>
        <taxon>Glomeraceae</taxon>
        <taxon>Glomus</taxon>
    </lineage>
</organism>
<name>A0A397SB38_9GLOM</name>
<dbReference type="GO" id="GO:0009378">
    <property type="term" value="F:four-way junction helicase activity"/>
    <property type="evidence" value="ECO:0007669"/>
    <property type="project" value="TreeGrafter"/>
</dbReference>
<dbReference type="InterPro" id="IPR001650">
    <property type="entry name" value="Helicase_C-like"/>
</dbReference>
<evidence type="ECO:0000313" key="7">
    <source>
        <dbReference type="Proteomes" id="UP000265703"/>
    </source>
</evidence>
<evidence type="ECO:0000256" key="1">
    <source>
        <dbReference type="ARBA" id="ARBA00005446"/>
    </source>
</evidence>
<dbReference type="InterPro" id="IPR027417">
    <property type="entry name" value="P-loop_NTPase"/>
</dbReference>
<accession>A0A397SB38</accession>
<dbReference type="PANTHER" id="PTHR13710:SF149">
    <property type="entry name" value="ATP-DEPENDENT DNA HELICASE TLH2"/>
    <property type="match status" value="1"/>
</dbReference>
<sequence>MLLTATCTLPEVDEIRTNLAIKESNFMLIRGSTSHRPEIIFNVQERKEIRDQYISDVTNIINANLLGRIIIYCATHFSCEYLYNKLQENLTTISIGYYHGGLRDDEREIATNNWKSNNTKIMIATSAFGMGINSDNVRVVIHVGIPMSITNLIQEAGRAGRDGSPARHFIFFSKKDIRVNYSIVAEYQETSVINY</sequence>
<dbReference type="GO" id="GO:0000724">
    <property type="term" value="P:double-strand break repair via homologous recombination"/>
    <property type="evidence" value="ECO:0007669"/>
    <property type="project" value="TreeGrafter"/>
</dbReference>
<comment type="caution">
    <text evidence="5">The sequence shown here is derived from an EMBL/GenBank/DDBJ whole genome shotgun (WGS) entry which is preliminary data.</text>
</comment>
<dbReference type="PROSITE" id="PS51194">
    <property type="entry name" value="HELICASE_CTER"/>
    <property type="match status" value="1"/>
</dbReference>
<evidence type="ECO:0000256" key="2">
    <source>
        <dbReference type="ARBA" id="ARBA00034617"/>
    </source>
</evidence>
<dbReference type="EC" id="5.6.2.4" evidence="3"/>
<dbReference type="GO" id="GO:0005737">
    <property type="term" value="C:cytoplasm"/>
    <property type="evidence" value="ECO:0007669"/>
    <property type="project" value="TreeGrafter"/>
</dbReference>
<keyword evidence="7" id="KW-1185">Reference proteome</keyword>
<proteinExistence type="inferred from homology"/>
<evidence type="ECO:0000313" key="5">
    <source>
        <dbReference type="EMBL" id="RIA79951.1"/>
    </source>
</evidence>
<dbReference type="GO" id="GO:0005634">
    <property type="term" value="C:nucleus"/>
    <property type="evidence" value="ECO:0007669"/>
    <property type="project" value="TreeGrafter"/>
</dbReference>
<dbReference type="AlphaFoldDB" id="A0A397SB38"/>
<dbReference type="PANTHER" id="PTHR13710">
    <property type="entry name" value="DNA HELICASE RECQ FAMILY MEMBER"/>
    <property type="match status" value="1"/>
</dbReference>
<dbReference type="Pfam" id="PF00271">
    <property type="entry name" value="Helicase_C"/>
    <property type="match status" value="1"/>
</dbReference>
<dbReference type="SUPFAM" id="SSF52540">
    <property type="entry name" value="P-loop containing nucleoside triphosphate hydrolases"/>
    <property type="match status" value="1"/>
</dbReference>
<dbReference type="Gene3D" id="3.40.50.300">
    <property type="entry name" value="P-loop containing nucleotide triphosphate hydrolases"/>
    <property type="match status" value="1"/>
</dbReference>